<proteinExistence type="predicted"/>
<comment type="caution">
    <text evidence="2">The sequence shown here is derived from an EMBL/GenBank/DDBJ whole genome shotgun (WGS) entry which is preliminary data.</text>
</comment>
<keyword evidence="1" id="KW-0732">Signal</keyword>
<reference evidence="2" key="1">
    <citation type="submission" date="2021-01" db="EMBL/GenBank/DDBJ databases">
        <authorList>
            <consortium name="Genoscope - CEA"/>
            <person name="William W."/>
        </authorList>
    </citation>
    <scope>NUCLEOTIDE SEQUENCE</scope>
</reference>
<evidence type="ECO:0000313" key="3">
    <source>
        <dbReference type="Proteomes" id="UP000689195"/>
    </source>
</evidence>
<organism evidence="2 3">
    <name type="scientific">Paramecium pentaurelia</name>
    <dbReference type="NCBI Taxonomy" id="43138"/>
    <lineage>
        <taxon>Eukaryota</taxon>
        <taxon>Sar</taxon>
        <taxon>Alveolata</taxon>
        <taxon>Ciliophora</taxon>
        <taxon>Intramacronucleata</taxon>
        <taxon>Oligohymenophorea</taxon>
        <taxon>Peniculida</taxon>
        <taxon>Parameciidae</taxon>
        <taxon>Paramecium</taxon>
    </lineage>
</organism>
<keyword evidence="3" id="KW-1185">Reference proteome</keyword>
<sequence>MLLFILFPIVFSQTQVCQTSDFNFGYKKVNIVICLFFQTTDNQKYRQLTNILHIQYLQHIKLFLQNKVVYGLISDIISHVYGTPYLQPGGAFPIQSIVIGSFIDVFIFWNNVCFDGSFVRRTKLLQLKDQIFKKIMILLFHVMEVLVILKYM</sequence>
<gene>
    <name evidence="2" type="ORF">PPENT_87.1.T1430067</name>
</gene>
<dbReference type="OrthoDB" id="188293at2759"/>
<evidence type="ECO:0000256" key="1">
    <source>
        <dbReference type="SAM" id="SignalP"/>
    </source>
</evidence>
<dbReference type="Proteomes" id="UP000689195">
    <property type="component" value="Unassembled WGS sequence"/>
</dbReference>
<name>A0A8S1Y378_9CILI</name>
<feature type="signal peptide" evidence="1">
    <location>
        <begin position="1"/>
        <end position="19"/>
    </location>
</feature>
<dbReference type="EMBL" id="CAJJDO010000143">
    <property type="protein sequence ID" value="CAD8206174.1"/>
    <property type="molecule type" value="Genomic_DNA"/>
</dbReference>
<evidence type="ECO:0000313" key="2">
    <source>
        <dbReference type="EMBL" id="CAD8206174.1"/>
    </source>
</evidence>
<protein>
    <recommendedName>
        <fullName evidence="4">Transmembrane protein</fullName>
    </recommendedName>
</protein>
<evidence type="ECO:0008006" key="4">
    <source>
        <dbReference type="Google" id="ProtNLM"/>
    </source>
</evidence>
<feature type="chain" id="PRO_5035885143" description="Transmembrane protein" evidence="1">
    <location>
        <begin position="20"/>
        <end position="152"/>
    </location>
</feature>
<dbReference type="AlphaFoldDB" id="A0A8S1Y378"/>
<accession>A0A8S1Y378</accession>